<keyword evidence="9" id="KW-0963">Cytoplasm</keyword>
<dbReference type="RefSeq" id="WP_089210676.1">
    <property type="nucleotide sequence ID" value="NZ_FZOD01000037.1"/>
</dbReference>
<dbReference type="InterPro" id="IPR004662">
    <property type="entry name" value="AcgluKinase_fam"/>
</dbReference>
<evidence type="ECO:0000256" key="10">
    <source>
        <dbReference type="SAM" id="MobiDB-lite"/>
    </source>
</evidence>
<feature type="site" description="Transition state stabilizer" evidence="9">
    <location>
        <position position="31"/>
    </location>
</feature>
<dbReference type="Proteomes" id="UP000198282">
    <property type="component" value="Unassembled WGS sequence"/>
</dbReference>
<dbReference type="PANTHER" id="PTHR23342">
    <property type="entry name" value="N-ACETYLGLUTAMATE SYNTHASE"/>
    <property type="match status" value="1"/>
</dbReference>
<keyword evidence="4 9" id="KW-0808">Transferase</keyword>
<evidence type="ECO:0000256" key="8">
    <source>
        <dbReference type="ARBA" id="ARBA00048141"/>
    </source>
</evidence>
<evidence type="ECO:0000256" key="1">
    <source>
        <dbReference type="ARBA" id="ARBA00004828"/>
    </source>
</evidence>
<feature type="binding site" evidence="9">
    <location>
        <position position="187"/>
    </location>
    <ligand>
        <name>substrate</name>
    </ligand>
</feature>
<feature type="binding site" evidence="9">
    <location>
        <begin position="66"/>
        <end position="67"/>
    </location>
    <ligand>
        <name>substrate</name>
    </ligand>
</feature>
<dbReference type="PIRSF" id="PIRSF000728">
    <property type="entry name" value="NAGK"/>
    <property type="match status" value="1"/>
</dbReference>
<dbReference type="InterPro" id="IPR037528">
    <property type="entry name" value="ArgB"/>
</dbReference>
<dbReference type="AlphaFoldDB" id="A0A239M3A9"/>
<proteinExistence type="inferred from homology"/>
<reference evidence="12 13" key="1">
    <citation type="submission" date="2017-06" db="EMBL/GenBank/DDBJ databases">
        <authorList>
            <person name="Kim H.J."/>
            <person name="Triplett B.A."/>
        </authorList>
    </citation>
    <scope>NUCLEOTIDE SEQUENCE [LARGE SCALE GENOMIC DNA]</scope>
    <source>
        <strain evidence="12 13">CGMCC 4.2132</strain>
    </source>
</reference>
<accession>A0A239M3A9</accession>
<evidence type="ECO:0000256" key="2">
    <source>
        <dbReference type="ARBA" id="ARBA00022571"/>
    </source>
</evidence>
<dbReference type="Gene3D" id="3.40.1160.10">
    <property type="entry name" value="Acetylglutamate kinase-like"/>
    <property type="match status" value="1"/>
</dbReference>
<evidence type="ECO:0000256" key="7">
    <source>
        <dbReference type="ARBA" id="ARBA00022840"/>
    </source>
</evidence>
<keyword evidence="2 9" id="KW-0055">Arginine biosynthesis</keyword>
<dbReference type="OrthoDB" id="9803155at2"/>
<name>A0A239M3A9_9ACTN</name>
<feature type="domain" description="Aspartate/glutamate/uridylate kinase" evidence="11">
    <location>
        <begin position="27"/>
        <end position="219"/>
    </location>
</feature>
<evidence type="ECO:0000313" key="13">
    <source>
        <dbReference type="Proteomes" id="UP000198282"/>
    </source>
</evidence>
<dbReference type="GO" id="GO:0005737">
    <property type="term" value="C:cytoplasm"/>
    <property type="evidence" value="ECO:0007669"/>
    <property type="project" value="UniProtKB-SubCell"/>
</dbReference>
<dbReference type="GO" id="GO:0042450">
    <property type="term" value="P:L-arginine biosynthetic process via ornithine"/>
    <property type="evidence" value="ECO:0007669"/>
    <property type="project" value="UniProtKB-UniRule"/>
</dbReference>
<dbReference type="Pfam" id="PF00696">
    <property type="entry name" value="AA_kinase"/>
    <property type="match status" value="1"/>
</dbReference>
<dbReference type="InterPro" id="IPR001057">
    <property type="entry name" value="Glu/AcGlu_kinase"/>
</dbReference>
<dbReference type="PANTHER" id="PTHR23342:SF0">
    <property type="entry name" value="N-ACETYLGLUTAMATE SYNTHASE, MITOCHONDRIAL"/>
    <property type="match status" value="1"/>
</dbReference>
<feature type="site" description="Transition state stabilizer" evidence="9">
    <location>
        <position position="281"/>
    </location>
</feature>
<dbReference type="PRINTS" id="PR00474">
    <property type="entry name" value="GLU5KINASE"/>
</dbReference>
<organism evidence="12 13">
    <name type="scientific">Streptosporangium subroseum</name>
    <dbReference type="NCBI Taxonomy" id="106412"/>
    <lineage>
        <taxon>Bacteria</taxon>
        <taxon>Bacillati</taxon>
        <taxon>Actinomycetota</taxon>
        <taxon>Actinomycetes</taxon>
        <taxon>Streptosporangiales</taxon>
        <taxon>Streptosporangiaceae</taxon>
        <taxon>Streptosporangium</taxon>
    </lineage>
</organism>
<dbReference type="InterPro" id="IPR036393">
    <property type="entry name" value="AceGlu_kinase-like_sf"/>
</dbReference>
<dbReference type="SUPFAM" id="SSF53633">
    <property type="entry name" value="Carbamate kinase-like"/>
    <property type="match status" value="1"/>
</dbReference>
<sequence length="356" mass="37119">MRTADALVKAHTLIEALPWLARFHGATVVIKYGGNAMTEEHLREKFAEDVVFLRYAGLKPVIVHGGGPQINAQLDRLGIESTFTAGLRVTSPEAMQVVRMVLVGQVNRDVVGLINRHGPFAIGMSGEDAHLFTAVRKHAVVDGVTVDIGQVGDIVRVEAGAVRALLDDGRIPVISSIARSDDGTVYNVNADTAAAALAVALQASKLIVLTDVEGLYRDWRPGTDGVTVAKDGSDAAGMNGATGGDEAGDAGSTQVNVVIGELFATELEELLPSLSSGMVPKMEACLTAVQGGVPQAHVLDGRVSHSVLLEIFTDQGVGTMVLPDIAETADTAKTAAVPNLVKRGPAAPVQLNGSDE</sequence>
<dbReference type="InterPro" id="IPR001048">
    <property type="entry name" value="Asp/Glu/Uridylate_kinase"/>
</dbReference>
<evidence type="ECO:0000256" key="4">
    <source>
        <dbReference type="ARBA" id="ARBA00022679"/>
    </source>
</evidence>
<comment type="catalytic activity">
    <reaction evidence="8 9">
        <text>N-acetyl-L-glutamate + ATP = N-acetyl-L-glutamyl 5-phosphate + ADP</text>
        <dbReference type="Rhea" id="RHEA:14629"/>
        <dbReference type="ChEBI" id="CHEBI:30616"/>
        <dbReference type="ChEBI" id="CHEBI:44337"/>
        <dbReference type="ChEBI" id="CHEBI:57936"/>
        <dbReference type="ChEBI" id="CHEBI:456216"/>
        <dbReference type="EC" id="2.7.2.8"/>
    </reaction>
</comment>
<dbReference type="HAMAP" id="MF_00082">
    <property type="entry name" value="ArgB"/>
    <property type="match status" value="1"/>
</dbReference>
<evidence type="ECO:0000259" key="11">
    <source>
        <dbReference type="Pfam" id="PF00696"/>
    </source>
</evidence>
<keyword evidence="7 9" id="KW-0067">ATP-binding</keyword>
<evidence type="ECO:0000256" key="9">
    <source>
        <dbReference type="HAMAP-Rule" id="MF_00082"/>
    </source>
</evidence>
<protein>
    <recommendedName>
        <fullName evidence="9">Acetylglutamate kinase</fullName>
        <ecNumber evidence="9">2.7.2.8</ecNumber>
    </recommendedName>
    <alternativeName>
        <fullName evidence="9">N-acetyl-L-glutamate 5-phosphotransferase</fullName>
    </alternativeName>
    <alternativeName>
        <fullName evidence="9">NAG kinase</fullName>
        <shortName evidence="9">NAGK</shortName>
    </alternativeName>
</protein>
<dbReference type="EC" id="2.7.2.8" evidence="9"/>
<dbReference type="EMBL" id="FZOD01000037">
    <property type="protein sequence ID" value="SNT36628.1"/>
    <property type="molecule type" value="Genomic_DNA"/>
</dbReference>
<feature type="region of interest" description="Disordered" evidence="10">
    <location>
        <begin position="230"/>
        <end position="249"/>
    </location>
</feature>
<comment type="function">
    <text evidence="9">Catalyzes the ATP-dependent phosphorylation of N-acetyl-L-glutamate.</text>
</comment>
<evidence type="ECO:0000256" key="3">
    <source>
        <dbReference type="ARBA" id="ARBA00022605"/>
    </source>
</evidence>
<keyword evidence="5 9" id="KW-0547">Nucleotide-binding</keyword>
<dbReference type="GO" id="GO:0003991">
    <property type="term" value="F:acetylglutamate kinase activity"/>
    <property type="evidence" value="ECO:0007669"/>
    <property type="project" value="UniProtKB-UniRule"/>
</dbReference>
<dbReference type="InterPro" id="IPR041727">
    <property type="entry name" value="NAGK-C"/>
</dbReference>
<evidence type="ECO:0000256" key="6">
    <source>
        <dbReference type="ARBA" id="ARBA00022777"/>
    </source>
</evidence>
<comment type="pathway">
    <text evidence="1 9">Amino-acid biosynthesis; L-arginine biosynthesis; N(2)-acetyl-L-ornithine from L-glutamate: step 2/4.</text>
</comment>
<comment type="subcellular location">
    <subcellularLocation>
        <location evidence="9">Cytoplasm</location>
    </subcellularLocation>
</comment>
<dbReference type="FunFam" id="3.40.1160.10:FF:000004">
    <property type="entry name" value="Acetylglutamate kinase"/>
    <property type="match status" value="1"/>
</dbReference>
<keyword evidence="13" id="KW-1185">Reference proteome</keyword>
<feature type="binding site" evidence="9">
    <location>
        <position position="88"/>
    </location>
    <ligand>
        <name>substrate</name>
    </ligand>
</feature>
<gene>
    <name evidence="9" type="primary">argB</name>
    <name evidence="12" type="ORF">SAMN05216276_10378</name>
</gene>
<keyword evidence="3 9" id="KW-0028">Amino-acid biosynthesis</keyword>
<evidence type="ECO:0000256" key="5">
    <source>
        <dbReference type="ARBA" id="ARBA00022741"/>
    </source>
</evidence>
<dbReference type="NCBIfam" id="TIGR00761">
    <property type="entry name" value="argB"/>
    <property type="match status" value="1"/>
</dbReference>
<dbReference type="CDD" id="cd04250">
    <property type="entry name" value="AAK_NAGK-C"/>
    <property type="match status" value="1"/>
</dbReference>
<comment type="similarity">
    <text evidence="9">Belongs to the acetylglutamate kinase family. ArgB subfamily.</text>
</comment>
<keyword evidence="6 9" id="KW-0418">Kinase</keyword>
<evidence type="ECO:0000313" key="12">
    <source>
        <dbReference type="EMBL" id="SNT36628.1"/>
    </source>
</evidence>
<dbReference type="UniPathway" id="UPA00068">
    <property type="reaction ID" value="UER00107"/>
</dbReference>
<dbReference type="GO" id="GO:0005524">
    <property type="term" value="F:ATP binding"/>
    <property type="evidence" value="ECO:0007669"/>
    <property type="project" value="UniProtKB-UniRule"/>
</dbReference>